<gene>
    <name evidence="3" type="ORF">PHYPSEUDO_011768</name>
</gene>
<organism evidence="3 4">
    <name type="scientific">Phytophthora pseudosyringae</name>
    <dbReference type="NCBI Taxonomy" id="221518"/>
    <lineage>
        <taxon>Eukaryota</taxon>
        <taxon>Sar</taxon>
        <taxon>Stramenopiles</taxon>
        <taxon>Oomycota</taxon>
        <taxon>Peronosporomycetes</taxon>
        <taxon>Peronosporales</taxon>
        <taxon>Peronosporaceae</taxon>
        <taxon>Phytophthora</taxon>
    </lineage>
</organism>
<protein>
    <submittedName>
        <fullName evidence="3">Uncharacterized protein</fullName>
    </submittedName>
</protein>
<dbReference type="EMBL" id="JAGDFM010000539">
    <property type="protein sequence ID" value="KAG7377356.1"/>
    <property type="molecule type" value="Genomic_DNA"/>
</dbReference>
<dbReference type="PROSITE" id="PS51450">
    <property type="entry name" value="LRR"/>
    <property type="match status" value="2"/>
</dbReference>
<reference evidence="3" key="1">
    <citation type="submission" date="2021-02" db="EMBL/GenBank/DDBJ databases">
        <authorList>
            <person name="Palmer J.M."/>
        </authorList>
    </citation>
    <scope>NUCLEOTIDE SEQUENCE</scope>
    <source>
        <strain evidence="3">SCRP734</strain>
    </source>
</reference>
<dbReference type="PANTHER" id="PTHR46652:SF3">
    <property type="entry name" value="LEUCINE-RICH REPEAT-CONTAINING PROTEIN 9"/>
    <property type="match status" value="1"/>
</dbReference>
<evidence type="ECO:0000256" key="2">
    <source>
        <dbReference type="ARBA" id="ARBA00022737"/>
    </source>
</evidence>
<dbReference type="PANTHER" id="PTHR46652">
    <property type="entry name" value="LEUCINE-RICH REPEAT AND IQ DOMAIN-CONTAINING PROTEIN 1-RELATED"/>
    <property type="match status" value="1"/>
</dbReference>
<accession>A0A8T1V8S7</accession>
<proteinExistence type="predicted"/>
<evidence type="ECO:0000313" key="4">
    <source>
        <dbReference type="Proteomes" id="UP000694044"/>
    </source>
</evidence>
<dbReference type="Pfam" id="PF14580">
    <property type="entry name" value="LRR_9"/>
    <property type="match status" value="1"/>
</dbReference>
<sequence>MELAADLIKRRSGHYDVSLVALLDVSGMKIRRLTQLESCVNLLELNLAHNELRSLEGLPALPLLRCLHLSNNQLTSLDSLPCLPLLEELTVANNQIRSIDFIELSTKLPSLRVLDFTGNPLDSSTSAKASKACPDLFILNGEALTLTRLLAEISSDDLGKSSDATEGDGPVEACIELDDGADWSKDDDIGMPDALPVTVVWILVAHRTVAAMQAHTGND</sequence>
<keyword evidence="1" id="KW-0433">Leucine-rich repeat</keyword>
<evidence type="ECO:0000256" key="1">
    <source>
        <dbReference type="ARBA" id="ARBA00022614"/>
    </source>
</evidence>
<comment type="caution">
    <text evidence="3">The sequence shown here is derived from an EMBL/GenBank/DDBJ whole genome shotgun (WGS) entry which is preliminary data.</text>
</comment>
<dbReference type="InterPro" id="IPR001611">
    <property type="entry name" value="Leu-rich_rpt"/>
</dbReference>
<dbReference type="Proteomes" id="UP000694044">
    <property type="component" value="Unassembled WGS sequence"/>
</dbReference>
<keyword evidence="4" id="KW-1185">Reference proteome</keyword>
<dbReference type="AlphaFoldDB" id="A0A8T1V8S7"/>
<dbReference type="InterPro" id="IPR050836">
    <property type="entry name" value="SDS22/Internalin_LRR"/>
</dbReference>
<evidence type="ECO:0000313" key="3">
    <source>
        <dbReference type="EMBL" id="KAG7377356.1"/>
    </source>
</evidence>
<name>A0A8T1V8S7_9STRA</name>
<keyword evidence="2" id="KW-0677">Repeat</keyword>
<dbReference type="OrthoDB" id="1517790at2759"/>